<dbReference type="VEuPathDB" id="TriTrypDB:TM35_001921000"/>
<dbReference type="Proteomes" id="UP000192257">
    <property type="component" value="Unassembled WGS sequence"/>
</dbReference>
<dbReference type="EMBL" id="NBCO01000192">
    <property type="protein sequence ID" value="ORC79952.1"/>
    <property type="molecule type" value="Genomic_DNA"/>
</dbReference>
<dbReference type="AlphaFoldDB" id="A0A1X0NEL4"/>
<keyword evidence="2" id="KW-1185">Reference proteome</keyword>
<dbReference type="Gene3D" id="2.40.160.10">
    <property type="entry name" value="Porin"/>
    <property type="match status" value="1"/>
</dbReference>
<protein>
    <submittedName>
        <fullName evidence="1">Putative voltage-dependent anion-selective channel</fullName>
    </submittedName>
</protein>
<name>A0A1X0NEL4_9TRYP</name>
<comment type="caution">
    <text evidence="1">The sequence shown here is derived from an EMBL/GenBank/DDBJ whole genome shotgun (WGS) entry which is preliminary data.</text>
</comment>
<evidence type="ECO:0000313" key="1">
    <source>
        <dbReference type="EMBL" id="ORC79952.1"/>
    </source>
</evidence>
<gene>
    <name evidence="1" type="ORF">TM35_001921000</name>
</gene>
<dbReference type="RefSeq" id="XP_028876715.1">
    <property type="nucleotide sequence ID" value="XM_029031990.1"/>
</dbReference>
<evidence type="ECO:0000313" key="2">
    <source>
        <dbReference type="Proteomes" id="UP000192257"/>
    </source>
</evidence>
<dbReference type="InterPro" id="IPR023614">
    <property type="entry name" value="Porin_dom_sf"/>
</dbReference>
<sequence>RGHKVEGIVSKQGEYEVSHECRLQGRFSSHTKLVKNSVDVGFGLAVAPHCEVGCGAVYQWDGKKDCNWTASCRYADAGRLVAVRTNKLQTYTTSLMSPVPTCPHPVRVGAEVECGHGKGWTGTFGVEAACVLVKGNTLKARVNKNKEWAVAYIAKLADNWTAAITLDKNLKPGVLLTHS</sequence>
<feature type="non-terminal residue" evidence="1">
    <location>
        <position position="1"/>
    </location>
</feature>
<reference evidence="1 2" key="1">
    <citation type="submission" date="2017-03" db="EMBL/GenBank/DDBJ databases">
        <title>An alternative strategy for trypanosome survival in the mammalian bloodstream revealed through genome and transcriptome analysis of the ubiquitous bovine parasite Trypanosoma (Megatrypanum) theileri.</title>
        <authorList>
            <person name="Kelly S."/>
            <person name="Ivens A."/>
            <person name="Mott A."/>
            <person name="O'Neill E."/>
            <person name="Emms D."/>
            <person name="Macleod O."/>
            <person name="Voorheis P."/>
            <person name="Matthews J."/>
            <person name="Matthews K."/>
            <person name="Carrington M."/>
        </authorList>
    </citation>
    <scope>NUCLEOTIDE SEQUENCE [LARGE SCALE GENOMIC DNA]</scope>
    <source>
        <strain evidence="1">Edinburgh</strain>
    </source>
</reference>
<dbReference type="GeneID" id="39991770"/>
<organism evidence="1 2">
    <name type="scientific">Trypanosoma theileri</name>
    <dbReference type="NCBI Taxonomy" id="67003"/>
    <lineage>
        <taxon>Eukaryota</taxon>
        <taxon>Discoba</taxon>
        <taxon>Euglenozoa</taxon>
        <taxon>Kinetoplastea</taxon>
        <taxon>Metakinetoplastina</taxon>
        <taxon>Trypanosomatida</taxon>
        <taxon>Trypanosomatidae</taxon>
        <taxon>Trypanosoma</taxon>
    </lineage>
</organism>
<accession>A0A1X0NEL4</accession>
<proteinExistence type="predicted"/>
<dbReference type="OrthoDB" id="269709at2759"/>